<accession>A0A0F6SJ30</accession>
<evidence type="ECO:0000313" key="1">
    <source>
        <dbReference type="EMBL" id="AKF13488.1"/>
    </source>
</evidence>
<dbReference type="EMBL" id="KR052482">
    <property type="protein sequence ID" value="AKF13488.1"/>
    <property type="molecule type" value="Genomic_DNA"/>
</dbReference>
<organism evidence="1 2">
    <name type="scientific">Sinorhizobium phage phiN3</name>
    <dbReference type="NCBI Taxonomy" id="1647405"/>
    <lineage>
        <taxon>Viruses</taxon>
        <taxon>Duplodnaviria</taxon>
        <taxon>Heunggongvirae</taxon>
        <taxon>Uroviricota</taxon>
        <taxon>Caudoviricetes</taxon>
        <taxon>Emdodecavirus</taxon>
        <taxon>Emdodecavirus N3</taxon>
    </lineage>
</organism>
<name>A0A0F6SJ30_9CAUD</name>
<dbReference type="RefSeq" id="YP_009212465.1">
    <property type="nucleotide sequence ID" value="NC_028945.1"/>
</dbReference>
<gene>
    <name evidence="1" type="ORF">PHIN3_225</name>
</gene>
<sequence>MNYWNNATEDQKLAQIKAGLELGMTQKQIAMNLKVPSHVIRFFAHKHHLDFYEVSNAERIRKMNLEYTPETREIELKQKIDNTSVTFAFTIFNNSNNDWAMNFLDNPNE</sequence>
<dbReference type="Proteomes" id="UP000202958">
    <property type="component" value="Segment"/>
</dbReference>
<proteinExistence type="predicted"/>
<keyword evidence="2" id="KW-1185">Reference proteome</keyword>
<reference evidence="1 2" key="1">
    <citation type="submission" date="2015-04" db="EMBL/GenBank/DDBJ databases">
        <authorList>
            <person name="Hodson T.S."/>
            <person name="Hyde J.R."/>
            <person name="Schouten J.T."/>
            <person name="Crockett J.T."/>
            <person name="Smith T.A."/>
            <person name="Merrill B.D."/>
            <person name="Crook M.B."/>
            <person name="Griffitts J.S."/>
            <person name="Burnett S.H."/>
            <person name="Grose J.H."/>
            <person name="Breakwell D.P."/>
        </authorList>
    </citation>
    <scope>NUCLEOTIDE SEQUENCE [LARGE SCALE GENOMIC DNA]</scope>
</reference>
<dbReference type="KEGG" id="vg:26638960"/>
<protein>
    <submittedName>
        <fullName evidence="1">Uncharacterized protein</fullName>
    </submittedName>
</protein>
<evidence type="ECO:0000313" key="2">
    <source>
        <dbReference type="Proteomes" id="UP000202958"/>
    </source>
</evidence>
<dbReference type="GeneID" id="26638960"/>